<evidence type="ECO:0000313" key="6">
    <source>
        <dbReference type="EMBL" id="SHK72734.1"/>
    </source>
</evidence>
<evidence type="ECO:0000256" key="2">
    <source>
        <dbReference type="ARBA" id="ARBA00023125"/>
    </source>
</evidence>
<protein>
    <submittedName>
        <fullName evidence="6">Regulatory protein, luxR family</fullName>
    </submittedName>
</protein>
<dbReference type="Proteomes" id="UP000324252">
    <property type="component" value="Unassembled WGS sequence"/>
</dbReference>
<dbReference type="Gene3D" id="1.10.10.10">
    <property type="entry name" value="Winged helix-like DNA-binding domain superfamily/Winged helix DNA-binding domain"/>
    <property type="match status" value="1"/>
</dbReference>
<keyword evidence="2" id="KW-0238">DNA-binding</keyword>
<dbReference type="SUPFAM" id="SSF46894">
    <property type="entry name" value="C-terminal effector domain of the bipartite response regulators"/>
    <property type="match status" value="1"/>
</dbReference>
<dbReference type="EMBL" id="FQZZ01000008">
    <property type="protein sequence ID" value="SHK72734.1"/>
    <property type="molecule type" value="Genomic_DNA"/>
</dbReference>
<proteinExistence type="predicted"/>
<gene>
    <name evidence="6" type="ORF">SAMN05444142_108122</name>
</gene>
<feature type="compositionally biased region" description="Basic and acidic residues" evidence="4">
    <location>
        <begin position="285"/>
        <end position="294"/>
    </location>
</feature>
<feature type="region of interest" description="Disordered" evidence="4">
    <location>
        <begin position="284"/>
        <end position="307"/>
    </location>
</feature>
<dbReference type="GO" id="GO:0006355">
    <property type="term" value="P:regulation of DNA-templated transcription"/>
    <property type="evidence" value="ECO:0007669"/>
    <property type="project" value="InterPro"/>
</dbReference>
<name>A0A1H0KY15_9RHOB</name>
<dbReference type="AlphaFoldDB" id="A0A1H0KY15"/>
<dbReference type="Pfam" id="PF03472">
    <property type="entry name" value="Autoind_bind"/>
    <property type="match status" value="1"/>
</dbReference>
<organism evidence="6 7">
    <name type="scientific">Lutimaribacter pacificus</name>
    <dbReference type="NCBI Taxonomy" id="391948"/>
    <lineage>
        <taxon>Bacteria</taxon>
        <taxon>Pseudomonadati</taxon>
        <taxon>Pseudomonadota</taxon>
        <taxon>Alphaproteobacteria</taxon>
        <taxon>Rhodobacterales</taxon>
        <taxon>Roseobacteraceae</taxon>
        <taxon>Lutimaribacter</taxon>
    </lineage>
</organism>
<keyword evidence="1" id="KW-0805">Transcription regulation</keyword>
<dbReference type="InterPro" id="IPR000792">
    <property type="entry name" value="Tscrpt_reg_LuxR_C"/>
</dbReference>
<accession>A0A1H0KY15</accession>
<dbReference type="OrthoDB" id="7877011at2"/>
<evidence type="ECO:0000256" key="4">
    <source>
        <dbReference type="SAM" id="MobiDB-lite"/>
    </source>
</evidence>
<dbReference type="RefSeq" id="WP_149792007.1">
    <property type="nucleotide sequence ID" value="NZ_FNIO01000007.1"/>
</dbReference>
<feature type="domain" description="HTH luxR-type" evidence="5">
    <location>
        <begin position="196"/>
        <end position="261"/>
    </location>
</feature>
<dbReference type="InterPro" id="IPR005143">
    <property type="entry name" value="TF_LuxR_autoind-bd_dom"/>
</dbReference>
<dbReference type="Gene3D" id="3.30.450.80">
    <property type="entry name" value="Transcription factor LuxR-like, autoinducer-binding domain"/>
    <property type="match status" value="1"/>
</dbReference>
<evidence type="ECO:0000256" key="1">
    <source>
        <dbReference type="ARBA" id="ARBA00023015"/>
    </source>
</evidence>
<dbReference type="InterPro" id="IPR036693">
    <property type="entry name" value="TF_LuxR_autoind-bd_dom_sf"/>
</dbReference>
<reference evidence="6 7" key="1">
    <citation type="submission" date="2016-11" db="EMBL/GenBank/DDBJ databases">
        <authorList>
            <person name="Varghese N."/>
            <person name="Submissions S."/>
        </authorList>
    </citation>
    <scope>NUCLEOTIDE SEQUENCE [LARGE SCALE GENOMIC DNA]</scope>
    <source>
        <strain evidence="6 7">DSM 29620</strain>
    </source>
</reference>
<dbReference type="PANTHER" id="PTHR44688:SF16">
    <property type="entry name" value="DNA-BINDING TRANSCRIPTIONAL ACTIVATOR DEVR_DOSR"/>
    <property type="match status" value="1"/>
</dbReference>
<sequence length="307" mass="34272">MTRPTAATPHRPLIEAEKQTPAVLHEFLRDLEDTTRSVQVWRRLVQLGRTLDLPFIDFISASSFRDWKKTLFVRTSYDAEWLNDMSQDPAVQKWSYFRSHALHHLTPIVTGLEFIDDFHPVPPIRLQMLELAAEKGLRAGFSVPLRIHAPPQAGLITFSGNHARRDMLTILRAHGWTLHVAAMAAHQRYVMHFAAEFPDRNAISDKQRELLELLGQGLKDKAIAGRLGVSVSAVRQRMHSLTEKTGIENRSGLAALAMSLGLVADPLGHNAADADGVEVLVQMDGKGERSRREAPVPVPGRRAMASE</sequence>
<dbReference type="InterPro" id="IPR036388">
    <property type="entry name" value="WH-like_DNA-bd_sf"/>
</dbReference>
<dbReference type="InterPro" id="IPR016032">
    <property type="entry name" value="Sig_transdc_resp-reg_C-effctor"/>
</dbReference>
<evidence type="ECO:0000313" key="7">
    <source>
        <dbReference type="Proteomes" id="UP000324252"/>
    </source>
</evidence>
<dbReference type="PROSITE" id="PS50043">
    <property type="entry name" value="HTH_LUXR_2"/>
    <property type="match status" value="1"/>
</dbReference>
<dbReference type="SUPFAM" id="SSF75516">
    <property type="entry name" value="Pheromone-binding domain of LuxR-like quorum-sensing transcription factors"/>
    <property type="match status" value="1"/>
</dbReference>
<dbReference type="SMART" id="SM00421">
    <property type="entry name" value="HTH_LUXR"/>
    <property type="match status" value="1"/>
</dbReference>
<keyword evidence="7" id="KW-1185">Reference proteome</keyword>
<evidence type="ECO:0000256" key="3">
    <source>
        <dbReference type="ARBA" id="ARBA00023163"/>
    </source>
</evidence>
<dbReference type="GO" id="GO:0003677">
    <property type="term" value="F:DNA binding"/>
    <property type="evidence" value="ECO:0007669"/>
    <property type="project" value="UniProtKB-KW"/>
</dbReference>
<evidence type="ECO:0000259" key="5">
    <source>
        <dbReference type="PROSITE" id="PS50043"/>
    </source>
</evidence>
<keyword evidence="3" id="KW-0804">Transcription</keyword>
<dbReference type="PANTHER" id="PTHR44688">
    <property type="entry name" value="DNA-BINDING TRANSCRIPTIONAL ACTIVATOR DEVR_DOSR"/>
    <property type="match status" value="1"/>
</dbReference>
<dbReference type="Pfam" id="PF00196">
    <property type="entry name" value="GerE"/>
    <property type="match status" value="1"/>
</dbReference>